<comment type="caution">
    <text evidence="12">The sequence shown here is derived from an EMBL/GenBank/DDBJ whole genome shotgun (WGS) entry which is preliminary data.</text>
</comment>
<dbReference type="GO" id="GO:0005737">
    <property type="term" value="C:cytoplasm"/>
    <property type="evidence" value="ECO:0007669"/>
    <property type="project" value="TreeGrafter"/>
</dbReference>
<evidence type="ECO:0000256" key="9">
    <source>
        <dbReference type="ARBA" id="ARBA00048743"/>
    </source>
</evidence>
<dbReference type="InterPro" id="IPR039430">
    <property type="entry name" value="Thymidylate_kin-like_dom"/>
</dbReference>
<dbReference type="SUPFAM" id="SSF52540">
    <property type="entry name" value="P-loop containing nucleoside triphosphate hydrolases"/>
    <property type="match status" value="1"/>
</dbReference>
<feature type="binding site" evidence="10">
    <location>
        <begin position="11"/>
        <end position="18"/>
    </location>
    <ligand>
        <name>ATP</name>
        <dbReference type="ChEBI" id="CHEBI:30616"/>
    </ligand>
</feature>
<sequence length="206" mass="23070">MTRGRLIAVCGIDGSGKTTQIDRLVGHLRDRGHEVVATRQPTDRYRQDATVRAALDLQLDFARIAPELALFAAFDRLRHVREVIEPALQSGHWVVTDRYVYSTYAYFASRGIDDVEWLRALNRHAPTPDLTLVIDVPPVLAAERIIRRDGSSRKREELDLERMTSVRQVFLSQPWGASAAYHVLDGSQPADVVWAGVESLVDGGLN</sequence>
<dbReference type="Pfam" id="PF02223">
    <property type="entry name" value="Thymidylate_kin"/>
    <property type="match status" value="1"/>
</dbReference>
<dbReference type="GO" id="GO:0005524">
    <property type="term" value="F:ATP binding"/>
    <property type="evidence" value="ECO:0007669"/>
    <property type="project" value="UniProtKB-UniRule"/>
</dbReference>
<dbReference type="PANTHER" id="PTHR10344:SF4">
    <property type="entry name" value="UMP-CMP KINASE 2, MITOCHONDRIAL"/>
    <property type="match status" value="1"/>
</dbReference>
<dbReference type="EMBL" id="JAGTTN010000004">
    <property type="protein sequence ID" value="MCC2033216.1"/>
    <property type="molecule type" value="Genomic_DNA"/>
</dbReference>
<dbReference type="GO" id="GO:0004798">
    <property type="term" value="F:dTMP kinase activity"/>
    <property type="evidence" value="ECO:0007669"/>
    <property type="project" value="UniProtKB-UniRule"/>
</dbReference>
<evidence type="ECO:0000256" key="3">
    <source>
        <dbReference type="ARBA" id="ARBA00017144"/>
    </source>
</evidence>
<comment type="function">
    <text evidence="10">Phosphorylation of dTMP to form dTDP in both de novo and salvage pathways of dTTP synthesis.</text>
</comment>
<accession>A0A9X1LWX4</accession>
<dbReference type="Gene3D" id="3.40.50.300">
    <property type="entry name" value="P-loop containing nucleotide triphosphate hydrolases"/>
    <property type="match status" value="1"/>
</dbReference>
<evidence type="ECO:0000259" key="11">
    <source>
        <dbReference type="Pfam" id="PF02223"/>
    </source>
</evidence>
<dbReference type="EC" id="2.7.4.9" evidence="2 10"/>
<evidence type="ECO:0000256" key="2">
    <source>
        <dbReference type="ARBA" id="ARBA00012980"/>
    </source>
</evidence>
<dbReference type="CDD" id="cd01672">
    <property type="entry name" value="TMPK"/>
    <property type="match status" value="1"/>
</dbReference>
<comment type="similarity">
    <text evidence="1 10">Belongs to the thymidylate kinase family.</text>
</comment>
<evidence type="ECO:0000313" key="12">
    <source>
        <dbReference type="EMBL" id="MCC2033216.1"/>
    </source>
</evidence>
<keyword evidence="7 10" id="KW-0418">Kinase</keyword>
<gene>
    <name evidence="10 12" type="primary">tmk</name>
    <name evidence="12" type="ORF">KEC57_13600</name>
</gene>
<evidence type="ECO:0000256" key="8">
    <source>
        <dbReference type="ARBA" id="ARBA00022840"/>
    </source>
</evidence>
<evidence type="ECO:0000256" key="7">
    <source>
        <dbReference type="ARBA" id="ARBA00022777"/>
    </source>
</evidence>
<dbReference type="NCBIfam" id="TIGR00041">
    <property type="entry name" value="DTMP_kinase"/>
    <property type="match status" value="1"/>
</dbReference>
<dbReference type="Proteomes" id="UP001139354">
    <property type="component" value="Unassembled WGS sequence"/>
</dbReference>
<protein>
    <recommendedName>
        <fullName evidence="3 10">Thymidylate kinase</fullName>
        <ecNumber evidence="2 10">2.7.4.9</ecNumber>
    </recommendedName>
    <alternativeName>
        <fullName evidence="10">dTMP kinase</fullName>
    </alternativeName>
</protein>
<dbReference type="GO" id="GO:0006235">
    <property type="term" value="P:dTTP biosynthetic process"/>
    <property type="evidence" value="ECO:0007669"/>
    <property type="project" value="UniProtKB-UniRule"/>
</dbReference>
<dbReference type="InterPro" id="IPR018094">
    <property type="entry name" value="Thymidylate_kinase"/>
</dbReference>
<dbReference type="InterPro" id="IPR027417">
    <property type="entry name" value="P-loop_NTPase"/>
</dbReference>
<proteinExistence type="inferred from homology"/>
<dbReference type="HAMAP" id="MF_00165">
    <property type="entry name" value="Thymidylate_kinase"/>
    <property type="match status" value="1"/>
</dbReference>
<keyword evidence="4 10" id="KW-0808">Transferase</keyword>
<comment type="catalytic activity">
    <reaction evidence="9 10">
        <text>dTMP + ATP = dTDP + ADP</text>
        <dbReference type="Rhea" id="RHEA:13517"/>
        <dbReference type="ChEBI" id="CHEBI:30616"/>
        <dbReference type="ChEBI" id="CHEBI:58369"/>
        <dbReference type="ChEBI" id="CHEBI:63528"/>
        <dbReference type="ChEBI" id="CHEBI:456216"/>
        <dbReference type="EC" id="2.7.4.9"/>
    </reaction>
</comment>
<evidence type="ECO:0000313" key="13">
    <source>
        <dbReference type="Proteomes" id="UP001139354"/>
    </source>
</evidence>
<name>A0A9X1LWX4_9MICO</name>
<dbReference type="PANTHER" id="PTHR10344">
    <property type="entry name" value="THYMIDYLATE KINASE"/>
    <property type="match status" value="1"/>
</dbReference>
<evidence type="ECO:0000256" key="1">
    <source>
        <dbReference type="ARBA" id="ARBA00009776"/>
    </source>
</evidence>
<keyword evidence="6 10" id="KW-0547">Nucleotide-binding</keyword>
<feature type="domain" description="Thymidylate kinase-like" evidence="11">
    <location>
        <begin position="11"/>
        <end position="193"/>
    </location>
</feature>
<evidence type="ECO:0000256" key="6">
    <source>
        <dbReference type="ARBA" id="ARBA00022741"/>
    </source>
</evidence>
<reference evidence="12" key="1">
    <citation type="submission" date="2021-04" db="EMBL/GenBank/DDBJ databases">
        <title>Microbacterium tenobrionis sp. nov. and Microbacterium allomyrinae sp. nov., isolated from larvae of Tenobrio molitor and Allomyrina dichotoma, respectively.</title>
        <authorList>
            <person name="Lee S.D."/>
        </authorList>
    </citation>
    <scope>NUCLEOTIDE SEQUENCE</scope>
    <source>
        <strain evidence="12">BWT-G7</strain>
    </source>
</reference>
<organism evidence="12 13">
    <name type="scientific">Microbacterium allomyrinae</name>
    <dbReference type="NCBI Taxonomy" id="2830666"/>
    <lineage>
        <taxon>Bacteria</taxon>
        <taxon>Bacillati</taxon>
        <taxon>Actinomycetota</taxon>
        <taxon>Actinomycetes</taxon>
        <taxon>Micrococcales</taxon>
        <taxon>Microbacteriaceae</taxon>
        <taxon>Microbacterium</taxon>
    </lineage>
</organism>
<evidence type="ECO:0000256" key="4">
    <source>
        <dbReference type="ARBA" id="ARBA00022679"/>
    </source>
</evidence>
<dbReference type="GO" id="GO:0006233">
    <property type="term" value="P:dTDP biosynthetic process"/>
    <property type="evidence" value="ECO:0007669"/>
    <property type="project" value="InterPro"/>
</dbReference>
<keyword evidence="8 10" id="KW-0067">ATP-binding</keyword>
<dbReference type="AlphaFoldDB" id="A0A9X1LWX4"/>
<evidence type="ECO:0000256" key="10">
    <source>
        <dbReference type="HAMAP-Rule" id="MF_00165"/>
    </source>
</evidence>
<evidence type="ECO:0000256" key="5">
    <source>
        <dbReference type="ARBA" id="ARBA00022727"/>
    </source>
</evidence>
<dbReference type="GO" id="GO:0006227">
    <property type="term" value="P:dUDP biosynthetic process"/>
    <property type="evidence" value="ECO:0007669"/>
    <property type="project" value="TreeGrafter"/>
</dbReference>
<keyword evidence="5 10" id="KW-0545">Nucleotide biosynthesis</keyword>
<dbReference type="RefSeq" id="WP_229385181.1">
    <property type="nucleotide sequence ID" value="NZ_JAGTTN010000004.1"/>
</dbReference>
<keyword evidence="13" id="KW-1185">Reference proteome</keyword>